<feature type="transmembrane region" description="Helical" evidence="1">
    <location>
        <begin position="48"/>
        <end position="70"/>
    </location>
</feature>
<protein>
    <submittedName>
        <fullName evidence="2">Uncharacterized protein</fullName>
    </submittedName>
</protein>
<gene>
    <name evidence="2" type="ORF">K1Y79_00470</name>
</gene>
<dbReference type="RefSeq" id="WP_220248030.1">
    <property type="nucleotide sequence ID" value="NZ_JAICCF010000001.1"/>
</dbReference>
<dbReference type="EMBL" id="JAICCF010000001">
    <property type="protein sequence ID" value="MBW8682791.1"/>
    <property type="molecule type" value="Genomic_DNA"/>
</dbReference>
<sequence length="346" mass="39580">MTTILRYNSCYLSYIEERYRTIFEMQTNTPLTTQNINSLYQLRTRRIYLIRIFFIVSIALLIGGFLLLFTGFDDDALLQSGVVLTSAAFTLGAVTIGINKKRGNYAAHPAYSSTKQILTDTLLYAELSSINTIRYQCQGHSLDLHILSAKDNRSDDMSYRRWIQDAVTLSHVPVRLSYVEYEPGTFILLEAQYPGYLHAERIVTMQPADRKYFTNKLLFRLGRMTGIATGILLFVFLVPQFETVARVFVSIAYAFFMLFFVPVTLREIITILRASDKVVIHTTITEVLGITVSTRESWKREPYYRLADGGLITFDNESFQAGDKIAIQYIVRRNGSKGLLLEVKKQ</sequence>
<feature type="transmembrane region" description="Helical" evidence="1">
    <location>
        <begin position="244"/>
        <end position="265"/>
    </location>
</feature>
<feature type="transmembrane region" description="Helical" evidence="1">
    <location>
        <begin position="217"/>
        <end position="238"/>
    </location>
</feature>
<organism evidence="2 3">
    <name type="scientific">Chitinophaga rhizophila</name>
    <dbReference type="NCBI Taxonomy" id="2866212"/>
    <lineage>
        <taxon>Bacteria</taxon>
        <taxon>Pseudomonadati</taxon>
        <taxon>Bacteroidota</taxon>
        <taxon>Chitinophagia</taxon>
        <taxon>Chitinophagales</taxon>
        <taxon>Chitinophagaceae</taxon>
        <taxon>Chitinophaga</taxon>
    </lineage>
</organism>
<proteinExistence type="predicted"/>
<accession>A0ABS7G5N7</accession>
<name>A0ABS7G5N7_9BACT</name>
<dbReference type="Proteomes" id="UP000812961">
    <property type="component" value="Unassembled WGS sequence"/>
</dbReference>
<evidence type="ECO:0000313" key="2">
    <source>
        <dbReference type="EMBL" id="MBW8682791.1"/>
    </source>
</evidence>
<keyword evidence="1" id="KW-1133">Transmembrane helix</keyword>
<feature type="transmembrane region" description="Helical" evidence="1">
    <location>
        <begin position="76"/>
        <end position="98"/>
    </location>
</feature>
<keyword evidence="3" id="KW-1185">Reference proteome</keyword>
<keyword evidence="1" id="KW-0812">Transmembrane</keyword>
<comment type="caution">
    <text evidence="2">The sequence shown here is derived from an EMBL/GenBank/DDBJ whole genome shotgun (WGS) entry which is preliminary data.</text>
</comment>
<evidence type="ECO:0000313" key="3">
    <source>
        <dbReference type="Proteomes" id="UP000812961"/>
    </source>
</evidence>
<keyword evidence="1" id="KW-0472">Membrane</keyword>
<evidence type="ECO:0000256" key="1">
    <source>
        <dbReference type="SAM" id="Phobius"/>
    </source>
</evidence>
<reference evidence="2 3" key="1">
    <citation type="submission" date="2021-08" db="EMBL/GenBank/DDBJ databases">
        <title>The genome sequence of Chitinophaga sp. B61.</title>
        <authorList>
            <person name="Zhang X."/>
        </authorList>
    </citation>
    <scope>NUCLEOTIDE SEQUENCE [LARGE SCALE GENOMIC DNA]</scope>
    <source>
        <strain evidence="2 3">B61</strain>
    </source>
</reference>